<evidence type="ECO:0000256" key="9">
    <source>
        <dbReference type="ARBA" id="ARBA00022833"/>
    </source>
</evidence>
<evidence type="ECO:0000256" key="16">
    <source>
        <dbReference type="PROSITE-ProRule" id="PRU00288"/>
    </source>
</evidence>
<dbReference type="GO" id="GO:0005096">
    <property type="term" value="F:GTPase activator activity"/>
    <property type="evidence" value="ECO:0007669"/>
    <property type="project" value="UniProtKB-KW"/>
</dbReference>
<organism evidence="19 20">
    <name type="scientific">Aldrovandia affinis</name>
    <dbReference type="NCBI Taxonomy" id="143900"/>
    <lineage>
        <taxon>Eukaryota</taxon>
        <taxon>Metazoa</taxon>
        <taxon>Chordata</taxon>
        <taxon>Craniata</taxon>
        <taxon>Vertebrata</taxon>
        <taxon>Euteleostomi</taxon>
        <taxon>Actinopterygii</taxon>
        <taxon>Neopterygii</taxon>
        <taxon>Teleostei</taxon>
        <taxon>Notacanthiformes</taxon>
        <taxon>Halosauridae</taxon>
        <taxon>Aldrovandia</taxon>
    </lineage>
</organism>
<keyword evidence="12" id="KW-0333">Golgi apparatus</keyword>
<dbReference type="InterPro" id="IPR038508">
    <property type="entry name" value="ArfGAP_dom_sf"/>
</dbReference>
<evidence type="ECO:0000313" key="20">
    <source>
        <dbReference type="Proteomes" id="UP001221898"/>
    </source>
</evidence>
<sequence length="496" mass="54404">MSDPSKQEIAAIFKRLRSVPTSKACFDCNAKNPSWASITYGVFLCIDCSGTHRSLGVHLSFIRSTELDSNWSWYQLRCMQVGGNANAASFFHQHNCTSNAANTKYNSRAAQLYREKIKNLATQATRQRGTELWLDSQAPLSPTSPQSKQEDFFSLHAHVEYSPAQANLDPTAAEEPKVQETPGEDNGAPEEGPSVDQLGVSPKAALADSSSTGVSYSKEASLIRKKPAPAKKTLGSKKGGLGAQKVSSQSFSELEKRAQAVDKMRERDETVQKTGESEEPMVSSLRLAYKDLEVQRKKDEDQRMKNLQGNRKEQAERLGMGMASRSGVSHSVLSDMQTIQQESPAGAKPSRGRKAVDEDEAEDDGSFSSRFSRMSTRYQDEIADPSSRFFSQWPEPGGSAGKQESLKPEPDFFLSAKTSMDERATRRKHELDPISSTDEAQKKFGTSRPSPPTCTLGSRTTRSMKPGPGWSVSLGTPLSARLTCSTSRKNKQGHTA</sequence>
<keyword evidence="13" id="KW-0472">Membrane</keyword>
<comment type="subcellular location">
    <subcellularLocation>
        <location evidence="2">Cytoplasm</location>
    </subcellularLocation>
    <subcellularLocation>
        <location evidence="1">Golgi apparatus membrane</location>
        <topology evidence="1">Peripheral membrane protein</topology>
        <orientation evidence="1">Cytoplasmic side</orientation>
    </subcellularLocation>
</comment>
<dbReference type="CDD" id="cd09028">
    <property type="entry name" value="ArfGap_ArfGap3"/>
    <property type="match status" value="1"/>
</dbReference>
<comment type="caution">
    <text evidence="19">The sequence shown here is derived from an EMBL/GenBank/DDBJ whole genome shotgun (WGS) entry which is preliminary data.</text>
</comment>
<evidence type="ECO:0000256" key="4">
    <source>
        <dbReference type="ARBA" id="ARBA00022468"/>
    </source>
</evidence>
<proteinExistence type="predicted"/>
<name>A0AAD7RMJ0_9TELE</name>
<evidence type="ECO:0000256" key="3">
    <source>
        <dbReference type="ARBA" id="ARBA00022448"/>
    </source>
</evidence>
<evidence type="ECO:0000256" key="10">
    <source>
        <dbReference type="ARBA" id="ARBA00022892"/>
    </source>
</evidence>
<dbReference type="Gene3D" id="1.10.220.150">
    <property type="entry name" value="Arf GTPase activating protein"/>
    <property type="match status" value="1"/>
</dbReference>
<evidence type="ECO:0000256" key="14">
    <source>
        <dbReference type="ARBA" id="ARBA00037105"/>
    </source>
</evidence>
<dbReference type="GO" id="GO:0015031">
    <property type="term" value="P:protein transport"/>
    <property type="evidence" value="ECO:0007669"/>
    <property type="project" value="UniProtKB-KW"/>
</dbReference>
<keyword evidence="11" id="KW-0653">Protein transport</keyword>
<dbReference type="Proteomes" id="UP001221898">
    <property type="component" value="Unassembled WGS sequence"/>
</dbReference>
<evidence type="ECO:0000256" key="8">
    <source>
        <dbReference type="ARBA" id="ARBA00022771"/>
    </source>
</evidence>
<keyword evidence="6" id="KW-0597">Phosphoprotein</keyword>
<evidence type="ECO:0000256" key="5">
    <source>
        <dbReference type="ARBA" id="ARBA00022490"/>
    </source>
</evidence>
<evidence type="ECO:0000259" key="18">
    <source>
        <dbReference type="PROSITE" id="PS50115"/>
    </source>
</evidence>
<dbReference type="PANTHER" id="PTHR45686:SF1">
    <property type="entry name" value="ADP-RIBOSYLATION FACTOR GTPASE-ACTIVATING PROTEIN 3"/>
    <property type="match status" value="1"/>
</dbReference>
<dbReference type="SMART" id="SM00105">
    <property type="entry name" value="ArfGap"/>
    <property type="match status" value="1"/>
</dbReference>
<dbReference type="SUPFAM" id="SSF57863">
    <property type="entry name" value="ArfGap/RecO-like zinc finger"/>
    <property type="match status" value="1"/>
</dbReference>
<keyword evidence="7" id="KW-0479">Metal-binding</keyword>
<evidence type="ECO:0000256" key="1">
    <source>
        <dbReference type="ARBA" id="ARBA00004255"/>
    </source>
</evidence>
<evidence type="ECO:0000256" key="17">
    <source>
        <dbReference type="SAM" id="MobiDB-lite"/>
    </source>
</evidence>
<dbReference type="GO" id="GO:0008270">
    <property type="term" value="F:zinc ion binding"/>
    <property type="evidence" value="ECO:0007669"/>
    <property type="project" value="UniProtKB-KW"/>
</dbReference>
<keyword evidence="10" id="KW-0931">ER-Golgi transport</keyword>
<feature type="domain" description="Arf-GAP" evidence="18">
    <location>
        <begin position="10"/>
        <end position="127"/>
    </location>
</feature>
<keyword evidence="3" id="KW-0813">Transport</keyword>
<keyword evidence="9" id="KW-0862">Zinc</keyword>
<feature type="region of interest" description="Disordered" evidence="17">
    <location>
        <begin position="172"/>
        <end position="476"/>
    </location>
</feature>
<dbReference type="AlphaFoldDB" id="A0AAD7RMJ0"/>
<feature type="compositionally biased region" description="Basic and acidic residues" evidence="17">
    <location>
        <begin position="419"/>
        <end position="432"/>
    </location>
</feature>
<evidence type="ECO:0000256" key="6">
    <source>
        <dbReference type="ARBA" id="ARBA00022553"/>
    </source>
</evidence>
<evidence type="ECO:0000256" key="7">
    <source>
        <dbReference type="ARBA" id="ARBA00022723"/>
    </source>
</evidence>
<feature type="compositionally biased region" description="Basic and acidic residues" evidence="17">
    <location>
        <begin position="253"/>
        <end position="271"/>
    </location>
</feature>
<keyword evidence="20" id="KW-1185">Reference proteome</keyword>
<evidence type="ECO:0000256" key="12">
    <source>
        <dbReference type="ARBA" id="ARBA00023034"/>
    </source>
</evidence>
<keyword evidence="4" id="KW-0343">GTPase activation</keyword>
<evidence type="ECO:0000256" key="13">
    <source>
        <dbReference type="ARBA" id="ARBA00023136"/>
    </source>
</evidence>
<dbReference type="PRINTS" id="PR00405">
    <property type="entry name" value="REVINTRACTNG"/>
</dbReference>
<dbReference type="PROSITE" id="PS50115">
    <property type="entry name" value="ARFGAP"/>
    <property type="match status" value="1"/>
</dbReference>
<protein>
    <recommendedName>
        <fullName evidence="15">ADP-ribosylation factor GTPase-activating protein 3</fullName>
    </recommendedName>
</protein>
<feature type="compositionally biased region" description="Polar residues" evidence="17">
    <location>
        <begin position="326"/>
        <end position="343"/>
    </location>
</feature>
<dbReference type="EMBL" id="JAINUG010000224">
    <property type="protein sequence ID" value="KAJ8386692.1"/>
    <property type="molecule type" value="Genomic_DNA"/>
</dbReference>
<evidence type="ECO:0000313" key="19">
    <source>
        <dbReference type="EMBL" id="KAJ8386692.1"/>
    </source>
</evidence>
<evidence type="ECO:0000256" key="11">
    <source>
        <dbReference type="ARBA" id="ARBA00022927"/>
    </source>
</evidence>
<dbReference type="InterPro" id="IPR001164">
    <property type="entry name" value="ArfGAP_dom"/>
</dbReference>
<comment type="function">
    <text evidence="14">GTPase-activating protein (GAP) for ADP ribosylation factor 1 (ARF1). Hydrolysis of ARF1-bound GTP may lead to dissociation of coatomer from Golgi-derived membranes to allow fusion with target membranes.</text>
</comment>
<dbReference type="InterPro" id="IPR037278">
    <property type="entry name" value="ARFGAP/RecO"/>
</dbReference>
<feature type="compositionally biased region" description="Polar residues" evidence="17">
    <location>
        <begin position="453"/>
        <end position="463"/>
    </location>
</feature>
<dbReference type="Pfam" id="PF01412">
    <property type="entry name" value="ArfGap"/>
    <property type="match status" value="1"/>
</dbReference>
<keyword evidence="5" id="KW-0963">Cytoplasm</keyword>
<keyword evidence="8 16" id="KW-0863">Zinc-finger</keyword>
<dbReference type="GO" id="GO:0000139">
    <property type="term" value="C:Golgi membrane"/>
    <property type="evidence" value="ECO:0007669"/>
    <property type="project" value="UniProtKB-SubCell"/>
</dbReference>
<dbReference type="FunFam" id="1.10.220.150:FF:000004">
    <property type="entry name" value="Putative ADP-ribosylation factor GTPase-activating protein 2"/>
    <property type="match status" value="1"/>
</dbReference>
<dbReference type="GO" id="GO:0048205">
    <property type="term" value="P:COPI coating of Golgi vesicle"/>
    <property type="evidence" value="ECO:0007669"/>
    <property type="project" value="TreeGrafter"/>
</dbReference>
<evidence type="ECO:0000256" key="2">
    <source>
        <dbReference type="ARBA" id="ARBA00004496"/>
    </source>
</evidence>
<accession>A0AAD7RMJ0</accession>
<feature type="compositionally biased region" description="Basic and acidic residues" evidence="17">
    <location>
        <begin position="288"/>
        <end position="316"/>
    </location>
</feature>
<reference evidence="19" key="1">
    <citation type="journal article" date="2023" name="Science">
        <title>Genome structures resolve the early diversification of teleost fishes.</title>
        <authorList>
            <person name="Parey E."/>
            <person name="Louis A."/>
            <person name="Montfort J."/>
            <person name="Bouchez O."/>
            <person name="Roques C."/>
            <person name="Iampietro C."/>
            <person name="Lluch J."/>
            <person name="Castinel A."/>
            <person name="Donnadieu C."/>
            <person name="Desvignes T."/>
            <person name="Floi Bucao C."/>
            <person name="Jouanno E."/>
            <person name="Wen M."/>
            <person name="Mejri S."/>
            <person name="Dirks R."/>
            <person name="Jansen H."/>
            <person name="Henkel C."/>
            <person name="Chen W.J."/>
            <person name="Zahm M."/>
            <person name="Cabau C."/>
            <person name="Klopp C."/>
            <person name="Thompson A.W."/>
            <person name="Robinson-Rechavi M."/>
            <person name="Braasch I."/>
            <person name="Lecointre G."/>
            <person name="Bobe J."/>
            <person name="Postlethwait J.H."/>
            <person name="Berthelot C."/>
            <person name="Roest Crollius H."/>
            <person name="Guiguen Y."/>
        </authorList>
    </citation>
    <scope>NUCLEOTIDE SEQUENCE</scope>
    <source>
        <strain evidence="19">NC1722</strain>
    </source>
</reference>
<feature type="compositionally biased region" description="Low complexity" evidence="17">
    <location>
        <begin position="366"/>
        <end position="375"/>
    </location>
</feature>
<dbReference type="PANTHER" id="PTHR45686">
    <property type="entry name" value="ADP-RIBOSYLATION FACTOR GTPASE ACTIVATING PROTEIN 3, ISOFORM H-RELATED"/>
    <property type="match status" value="1"/>
</dbReference>
<evidence type="ECO:0000256" key="15">
    <source>
        <dbReference type="ARBA" id="ARBA00039243"/>
    </source>
</evidence>
<gene>
    <name evidence="19" type="ORF">AAFF_G00168080</name>
</gene>